<keyword evidence="4" id="KW-1185">Reference proteome</keyword>
<organism evidence="3 4">
    <name type="scientific">Caldimicrobium thiodismutans</name>
    <dbReference type="NCBI Taxonomy" id="1653476"/>
    <lineage>
        <taxon>Bacteria</taxon>
        <taxon>Pseudomonadati</taxon>
        <taxon>Thermodesulfobacteriota</taxon>
        <taxon>Thermodesulfobacteria</taxon>
        <taxon>Thermodesulfobacteriales</taxon>
        <taxon>Thermodesulfobacteriaceae</taxon>
        <taxon>Caldimicrobium</taxon>
    </lineage>
</organism>
<evidence type="ECO:0000313" key="3">
    <source>
        <dbReference type="EMBL" id="BAU22777.1"/>
    </source>
</evidence>
<feature type="domain" description="Helicase/UvrB N-terminal" evidence="1">
    <location>
        <begin position="169"/>
        <end position="361"/>
    </location>
</feature>
<dbReference type="Proteomes" id="UP000068196">
    <property type="component" value="Chromosome"/>
</dbReference>
<accession>A0A0U5AYG1</accession>
<reference evidence="4" key="2">
    <citation type="journal article" date="2016" name="Int. J. Syst. Evol. Microbiol.">
        <title>Caldimicrobium thiodismutans sp. nov., a sulfur-disproportionating bacterium isolated from a hot spring.</title>
        <authorList>
            <person name="Kojima H."/>
            <person name="Umezawa K."/>
            <person name="Fukui M."/>
        </authorList>
    </citation>
    <scope>NUCLEOTIDE SEQUENCE [LARGE SCALE GENOMIC DNA]</scope>
    <source>
        <strain evidence="4">TF1</strain>
    </source>
</reference>
<dbReference type="GO" id="GO:0003677">
    <property type="term" value="F:DNA binding"/>
    <property type="evidence" value="ECO:0007669"/>
    <property type="project" value="InterPro"/>
</dbReference>
<dbReference type="SUPFAM" id="SSF52540">
    <property type="entry name" value="P-loop containing nucleoside triphosphate hydrolases"/>
    <property type="match status" value="1"/>
</dbReference>
<proteinExistence type="predicted"/>
<dbReference type="AlphaFoldDB" id="A0A0U5AYG1"/>
<evidence type="ECO:0000259" key="2">
    <source>
        <dbReference type="Pfam" id="PF19778"/>
    </source>
</evidence>
<feature type="domain" description="Type III restriction enzyme C-terminal endonuclease" evidence="2">
    <location>
        <begin position="785"/>
        <end position="876"/>
    </location>
</feature>
<dbReference type="PANTHER" id="PTHR47396">
    <property type="entry name" value="TYPE I RESTRICTION ENZYME ECOKI R PROTEIN"/>
    <property type="match status" value="1"/>
</dbReference>
<dbReference type="STRING" id="1653476.THC_0379"/>
<dbReference type="InterPro" id="IPR050742">
    <property type="entry name" value="Helicase_Restrict-Modif_Enz"/>
</dbReference>
<dbReference type="GO" id="GO:0005524">
    <property type="term" value="F:ATP binding"/>
    <property type="evidence" value="ECO:0007669"/>
    <property type="project" value="InterPro"/>
</dbReference>
<evidence type="ECO:0000313" key="4">
    <source>
        <dbReference type="Proteomes" id="UP000068196"/>
    </source>
</evidence>
<evidence type="ECO:0000259" key="1">
    <source>
        <dbReference type="Pfam" id="PF04851"/>
    </source>
</evidence>
<dbReference type="InterPro" id="IPR006935">
    <property type="entry name" value="Helicase/UvrB_N"/>
</dbReference>
<dbReference type="Gene3D" id="3.40.50.300">
    <property type="entry name" value="P-loop containing nucleotide triphosphate hydrolases"/>
    <property type="match status" value="2"/>
</dbReference>
<dbReference type="Pfam" id="PF19778">
    <property type="entry name" value="RE_endonuc"/>
    <property type="match status" value="1"/>
</dbReference>
<protein>
    <submittedName>
        <fullName evidence="3">Uncharacterized protein</fullName>
    </submittedName>
</protein>
<dbReference type="KEGG" id="cthi:THC_0379"/>
<dbReference type="OrthoDB" id="9803459at2"/>
<sequence>MNKAPKTWVQYDKTLPYIEDRDPSKKPVSHLIKDGENSYKVVEGRRPSKMLLVNKLREEVDRWRDNDYPEVTDTTRELLYFWFFNDHQVNAEPFKFWFCQREAVETLIYLFEVKKYDDLKPVIETYAENFRKDLFSNAVEFVEDTEGRRKLIRYFPELEQKGEQDLPEKGLLRYAFKMATGSGKTIAMALIIVWSYFNRLREKDSRYPDNFLIIAPNVIVYERLAKDFADNKIFYSLPLIPPAWKPLWNIKVTLRGDNSPLNPSGNLIVNNIQQLYESRREEWTPESIVDDILGRKPQKDLTKSPETLIDKIKKLSSLMVINDEAHHVHDEELQWHKTLMSIHKSLPDGIDLWLDFSATPKTQTGTYYPWIIVDYPLAQAVEDRIVKSPLIVHRVDKKDPESISKDNVVQKYWDWITAAIERWKEHYEVYTTVGKKPVLFIMAEKNEYADKIAEAIRKRKDLKEFIKNPEEEVMVIHVKSKGEGETEIKISEKDLPKLRELARKIDEPDNKIKIIVSNLMLREGWDVQNVTIVLGLRPFTSKAQILPEQAVGRGLRLIRGISPDHTQTLEVMGTEAFENFVRELEKEGVGINTTKTPPPLPITIAPEKSRLIYDIEIPRTEFRFSRNYKKIETLDPLQIPSLYSSDKLEEERKILLRMEFPVTETEVHQVAVDVSFLPSGRELVSDIVREVMKRARLTSEFNNLYPIVERYLLERCFETKIKDIEDEKLRKNLNDISIQEAVIDLLAKEIGKISVETKKEVIKLGSFKLSSIEPFIWRRKHLRCKKTVFNFVAVYNNFEEKFANFLDNANDIEKFSALADKFSIDYLSSKGAIRFYYPDFVAVQKVGSKKVFWIIETKGKEYEDTDKKDEAIKKWCMDITTQTGQEWKYLKVMQKDFNESRIPKTFAELTSLMNKSF</sequence>
<dbReference type="InterPro" id="IPR027417">
    <property type="entry name" value="P-loop_NTPase"/>
</dbReference>
<dbReference type="REBASE" id="135510">
    <property type="entry name" value="TbaTF1ORF380P"/>
</dbReference>
<dbReference type="EMBL" id="AP014945">
    <property type="protein sequence ID" value="BAU22777.1"/>
    <property type="molecule type" value="Genomic_DNA"/>
</dbReference>
<reference evidence="3 4" key="1">
    <citation type="journal article" date="2016" name="Int. J. Syst. Evol. Microbiol.">
        <title>Caldimicrobium thiodismutans sp. nov., a sulfur-disproportionating bacterium isolated from a hot spring, and emended description of the genus Caldimicrobium.</title>
        <authorList>
            <person name="Kojima H."/>
            <person name="Umezawa K."/>
            <person name="Fukui M."/>
        </authorList>
    </citation>
    <scope>NUCLEOTIDE SEQUENCE [LARGE SCALE GENOMIC DNA]</scope>
    <source>
        <strain evidence="3 4">TF1</strain>
    </source>
</reference>
<dbReference type="GO" id="GO:0015668">
    <property type="term" value="F:type III site-specific deoxyribonuclease activity"/>
    <property type="evidence" value="ECO:0007669"/>
    <property type="project" value="InterPro"/>
</dbReference>
<dbReference type="Pfam" id="PF04851">
    <property type="entry name" value="ResIII"/>
    <property type="match status" value="1"/>
</dbReference>
<gene>
    <name evidence="3" type="ORF">THC_0379</name>
</gene>
<dbReference type="RefSeq" id="WP_068512562.1">
    <property type="nucleotide sequence ID" value="NZ_AP014945.1"/>
</dbReference>
<dbReference type="PANTHER" id="PTHR47396:SF1">
    <property type="entry name" value="ATP-DEPENDENT HELICASE IRC3-RELATED"/>
    <property type="match status" value="1"/>
</dbReference>
<dbReference type="GO" id="GO:0005829">
    <property type="term" value="C:cytosol"/>
    <property type="evidence" value="ECO:0007669"/>
    <property type="project" value="TreeGrafter"/>
</dbReference>
<name>A0A0U5AYG1_9BACT</name>
<dbReference type="InterPro" id="IPR045572">
    <property type="entry name" value="RE_endonuc_C"/>
</dbReference>